<reference evidence="7 8" key="1">
    <citation type="submission" date="2020-07" db="EMBL/GenBank/DDBJ databases">
        <title>Endozoicomonas sp. nov., isolated from sediment.</title>
        <authorList>
            <person name="Gu T."/>
        </authorList>
    </citation>
    <scope>NUCLEOTIDE SEQUENCE [LARGE SCALE GENOMIC DNA]</scope>
    <source>
        <strain evidence="7 8">SM1973</strain>
    </source>
</reference>
<keyword evidence="8" id="KW-1185">Reference proteome</keyword>
<dbReference type="InterPro" id="IPR005996">
    <property type="entry name" value="Ribosomal_uL30_bac-type"/>
</dbReference>
<dbReference type="PANTHER" id="PTHR15892">
    <property type="entry name" value="MITOCHONDRIAL RIBOSOMAL PROTEIN L30"/>
    <property type="match status" value="1"/>
</dbReference>
<dbReference type="AlphaFoldDB" id="A0A853I6T6"/>
<dbReference type="Pfam" id="PF00327">
    <property type="entry name" value="Ribosomal_L30"/>
    <property type="match status" value="1"/>
</dbReference>
<evidence type="ECO:0000259" key="6">
    <source>
        <dbReference type="Pfam" id="PF00327"/>
    </source>
</evidence>
<name>A0A853I6T6_9GAMM</name>
<dbReference type="InterPro" id="IPR036919">
    <property type="entry name" value="Ribo_uL30_ferredoxin-like_sf"/>
</dbReference>
<dbReference type="CDD" id="cd01658">
    <property type="entry name" value="Ribosomal_L30"/>
    <property type="match status" value="1"/>
</dbReference>
<keyword evidence="4 5" id="KW-0687">Ribonucleoprotein</keyword>
<dbReference type="GO" id="GO:0003735">
    <property type="term" value="F:structural constituent of ribosome"/>
    <property type="evidence" value="ECO:0007669"/>
    <property type="project" value="InterPro"/>
</dbReference>
<protein>
    <recommendedName>
        <fullName evidence="5">Large ribosomal subunit protein uL30</fullName>
    </recommendedName>
</protein>
<dbReference type="PANTHER" id="PTHR15892:SF2">
    <property type="entry name" value="LARGE RIBOSOMAL SUBUNIT PROTEIN UL30M"/>
    <property type="match status" value="1"/>
</dbReference>
<dbReference type="Proteomes" id="UP000569732">
    <property type="component" value="Unassembled WGS sequence"/>
</dbReference>
<dbReference type="PIRSF" id="PIRSF002211">
    <property type="entry name" value="Ribosomal_L30_bac-type"/>
    <property type="match status" value="1"/>
</dbReference>
<sequence length="62" mass="6622">MAAAKRIKVTLVRSSSGRLASHKACVSGLGLKRIGHTVEVEDTPSVRGMINKVSYLVKVEGE</sequence>
<evidence type="ECO:0000256" key="3">
    <source>
        <dbReference type="ARBA" id="ARBA00022980"/>
    </source>
</evidence>
<dbReference type="RefSeq" id="WP_163835692.1">
    <property type="nucleotide sequence ID" value="NZ_JACCKB010000043.1"/>
</dbReference>
<comment type="similarity">
    <text evidence="1 5">Belongs to the universal ribosomal protein uL30 family.</text>
</comment>
<dbReference type="SUPFAM" id="SSF55129">
    <property type="entry name" value="Ribosomal protein L30p/L7e"/>
    <property type="match status" value="1"/>
</dbReference>
<organism evidence="7 8">
    <name type="scientific">Spartinivicinus marinus</name>
    <dbReference type="NCBI Taxonomy" id="2994442"/>
    <lineage>
        <taxon>Bacteria</taxon>
        <taxon>Pseudomonadati</taxon>
        <taxon>Pseudomonadota</taxon>
        <taxon>Gammaproteobacteria</taxon>
        <taxon>Oceanospirillales</taxon>
        <taxon>Zooshikellaceae</taxon>
        <taxon>Spartinivicinus</taxon>
    </lineage>
</organism>
<evidence type="ECO:0000313" key="7">
    <source>
        <dbReference type="EMBL" id="NYZ68479.1"/>
    </source>
</evidence>
<dbReference type="InterPro" id="IPR016082">
    <property type="entry name" value="Ribosomal_uL30_ferredoxin-like"/>
</dbReference>
<dbReference type="FunFam" id="3.30.1390.20:FF:000001">
    <property type="entry name" value="50S ribosomal protein L30"/>
    <property type="match status" value="1"/>
</dbReference>
<keyword evidence="3 5" id="KW-0689">Ribosomal protein</keyword>
<dbReference type="Gene3D" id="3.30.1390.20">
    <property type="entry name" value="Ribosomal protein L30, ferredoxin-like fold domain"/>
    <property type="match status" value="1"/>
</dbReference>
<proteinExistence type="inferred from homology"/>
<evidence type="ECO:0000256" key="4">
    <source>
        <dbReference type="ARBA" id="ARBA00023274"/>
    </source>
</evidence>
<dbReference type="NCBIfam" id="TIGR01308">
    <property type="entry name" value="rpmD_bact"/>
    <property type="match status" value="1"/>
</dbReference>
<dbReference type="HAMAP" id="MF_01371_B">
    <property type="entry name" value="Ribosomal_uL30_B"/>
    <property type="match status" value="1"/>
</dbReference>
<dbReference type="GO" id="GO:0006412">
    <property type="term" value="P:translation"/>
    <property type="evidence" value="ECO:0007669"/>
    <property type="project" value="UniProtKB-UniRule"/>
</dbReference>
<dbReference type="GO" id="GO:0022625">
    <property type="term" value="C:cytosolic large ribosomal subunit"/>
    <property type="evidence" value="ECO:0007669"/>
    <property type="project" value="TreeGrafter"/>
</dbReference>
<evidence type="ECO:0000256" key="5">
    <source>
        <dbReference type="HAMAP-Rule" id="MF_01371"/>
    </source>
</evidence>
<evidence type="ECO:0000313" key="8">
    <source>
        <dbReference type="Proteomes" id="UP000569732"/>
    </source>
</evidence>
<gene>
    <name evidence="5 7" type="primary">rpmD</name>
    <name evidence="7" type="ORF">H0A36_20895</name>
</gene>
<comment type="subunit">
    <text evidence="2 5">Part of the 50S ribosomal subunit.</text>
</comment>
<dbReference type="EMBL" id="JACCKB010000043">
    <property type="protein sequence ID" value="NYZ68479.1"/>
    <property type="molecule type" value="Genomic_DNA"/>
</dbReference>
<evidence type="ECO:0000256" key="1">
    <source>
        <dbReference type="ARBA" id="ARBA00007594"/>
    </source>
</evidence>
<accession>A0A853I6T6</accession>
<comment type="caution">
    <text evidence="7">The sequence shown here is derived from an EMBL/GenBank/DDBJ whole genome shotgun (WGS) entry which is preliminary data.</text>
</comment>
<feature type="domain" description="Large ribosomal subunit protein uL30-like ferredoxin-like fold" evidence="6">
    <location>
        <begin position="7"/>
        <end position="57"/>
    </location>
</feature>
<evidence type="ECO:0000256" key="2">
    <source>
        <dbReference type="ARBA" id="ARBA00011838"/>
    </source>
</evidence>